<dbReference type="AlphaFoldDB" id="A0AAV9W6F5"/>
<evidence type="ECO:0000256" key="7">
    <source>
        <dbReference type="ARBA" id="ARBA00023128"/>
    </source>
</evidence>
<evidence type="ECO:0000256" key="3">
    <source>
        <dbReference type="ARBA" id="ARBA00022603"/>
    </source>
</evidence>
<dbReference type="GO" id="GO:0005759">
    <property type="term" value="C:mitochondrial matrix"/>
    <property type="evidence" value="ECO:0007669"/>
    <property type="project" value="UniProtKB-SubCell"/>
</dbReference>
<dbReference type="Proteomes" id="UP001370758">
    <property type="component" value="Unassembled WGS sequence"/>
</dbReference>
<evidence type="ECO:0000256" key="10">
    <source>
        <dbReference type="HAMAP-Rule" id="MF_03152"/>
    </source>
</evidence>
<accession>A0AAV9W6F5</accession>
<comment type="function">
    <text evidence="10">Specifically methylates the N1 position of guanosine-37 in various cytoplasmic and mitochondrial tRNAs. Methylation is not dependent on the nature of the nucleoside 5' of the target nucleoside. This is the first step in the biosynthesis of wybutosine (yW), a modified base adjacent to the anticodon of tRNAs and required for accurate decoding.</text>
</comment>
<organism evidence="12 13">
    <name type="scientific">Arthrobotrys musiformis</name>
    <dbReference type="NCBI Taxonomy" id="47236"/>
    <lineage>
        <taxon>Eukaryota</taxon>
        <taxon>Fungi</taxon>
        <taxon>Dikarya</taxon>
        <taxon>Ascomycota</taxon>
        <taxon>Pezizomycotina</taxon>
        <taxon>Orbiliomycetes</taxon>
        <taxon>Orbiliales</taxon>
        <taxon>Orbiliaceae</taxon>
        <taxon>Arthrobotrys</taxon>
    </lineage>
</organism>
<proteinExistence type="inferred from homology"/>
<evidence type="ECO:0000256" key="6">
    <source>
        <dbReference type="ARBA" id="ARBA00022694"/>
    </source>
</evidence>
<feature type="binding site" evidence="10">
    <location>
        <position position="258"/>
    </location>
    <ligand>
        <name>S-adenosyl-L-methionine</name>
        <dbReference type="ChEBI" id="CHEBI:59789"/>
    </ligand>
</feature>
<feature type="domain" description="SAM-dependent methyltransferase TRM5/TYW2-type" evidence="11">
    <location>
        <begin position="167"/>
        <end position="536"/>
    </location>
</feature>
<keyword evidence="13" id="KW-1185">Reference proteome</keyword>
<evidence type="ECO:0000256" key="5">
    <source>
        <dbReference type="ARBA" id="ARBA00022691"/>
    </source>
</evidence>
<dbReference type="Gene3D" id="3.30.300.110">
    <property type="entry name" value="Met-10+ protein-like domains"/>
    <property type="match status" value="1"/>
</dbReference>
<feature type="binding site" evidence="10">
    <location>
        <position position="382"/>
    </location>
    <ligand>
        <name>S-adenosyl-L-methionine</name>
        <dbReference type="ChEBI" id="CHEBI:59789"/>
    </ligand>
</feature>
<feature type="binding site" evidence="10">
    <location>
        <begin position="297"/>
        <end position="298"/>
    </location>
    <ligand>
        <name>S-adenosyl-L-methionine</name>
        <dbReference type="ChEBI" id="CHEBI:59789"/>
    </ligand>
</feature>
<keyword evidence="8 10" id="KW-0539">Nucleus</keyword>
<comment type="similarity">
    <text evidence="1">Belongs to the class I-like SAM-binding methyltransferase superfamily. TRM5/TYW2 family.</text>
</comment>
<feature type="binding site" evidence="10">
    <location>
        <begin position="325"/>
        <end position="326"/>
    </location>
    <ligand>
        <name>S-adenosyl-L-methionine</name>
        <dbReference type="ChEBI" id="CHEBI:59789"/>
    </ligand>
</feature>
<evidence type="ECO:0000256" key="4">
    <source>
        <dbReference type="ARBA" id="ARBA00022679"/>
    </source>
</evidence>
<dbReference type="InterPro" id="IPR029063">
    <property type="entry name" value="SAM-dependent_MTases_sf"/>
</dbReference>
<protein>
    <recommendedName>
        <fullName evidence="10">tRNA (guanine(37)-N1)-methyltransferase</fullName>
        <ecNumber evidence="10">2.1.1.228</ecNumber>
    </recommendedName>
    <alternativeName>
        <fullName evidence="10">M1G-methyltransferase</fullName>
    </alternativeName>
    <alternativeName>
        <fullName evidence="10">tRNA [GM37] methyltransferase</fullName>
    </alternativeName>
    <alternativeName>
        <fullName evidence="10">tRNA methyltransferase 5</fullName>
    </alternativeName>
</protein>
<evidence type="ECO:0000256" key="1">
    <source>
        <dbReference type="ARBA" id="ARBA00009775"/>
    </source>
</evidence>
<dbReference type="Gene3D" id="3.40.50.150">
    <property type="entry name" value="Vaccinia Virus protein VP39"/>
    <property type="match status" value="1"/>
</dbReference>
<keyword evidence="5 10" id="KW-0949">S-adenosyl-L-methionine</keyword>
<comment type="subunit">
    <text evidence="10">Monomer.</text>
</comment>
<evidence type="ECO:0000256" key="9">
    <source>
        <dbReference type="ARBA" id="ARBA00047783"/>
    </source>
</evidence>
<dbReference type="GO" id="GO:0070901">
    <property type="term" value="P:mitochondrial tRNA methylation"/>
    <property type="evidence" value="ECO:0007669"/>
    <property type="project" value="TreeGrafter"/>
</dbReference>
<keyword evidence="4 10" id="KW-0808">Transferase</keyword>
<dbReference type="SUPFAM" id="SSF53335">
    <property type="entry name" value="S-adenosyl-L-methionine-dependent methyltransferases"/>
    <property type="match status" value="1"/>
</dbReference>
<dbReference type="FunFam" id="3.30.300.110:FF:000001">
    <property type="entry name" value="tRNA (guanine(37)-N1)-methyltransferase"/>
    <property type="match status" value="1"/>
</dbReference>
<dbReference type="GO" id="GO:0005634">
    <property type="term" value="C:nucleus"/>
    <property type="evidence" value="ECO:0007669"/>
    <property type="project" value="UniProtKB-SubCell"/>
</dbReference>
<dbReference type="GO" id="GO:0052906">
    <property type="term" value="F:tRNA (guanine(37)-N1)-methyltransferase activity"/>
    <property type="evidence" value="ECO:0007669"/>
    <property type="project" value="UniProtKB-UniRule"/>
</dbReference>
<evidence type="ECO:0000313" key="13">
    <source>
        <dbReference type="Proteomes" id="UP001370758"/>
    </source>
</evidence>
<comment type="caution">
    <text evidence="12">The sequence shown here is derived from an EMBL/GenBank/DDBJ whole genome shotgun (WGS) entry which is preliminary data.</text>
</comment>
<dbReference type="Pfam" id="PF25133">
    <property type="entry name" value="TYW2_N_2"/>
    <property type="match status" value="1"/>
</dbReference>
<dbReference type="HAMAP" id="MF_03152">
    <property type="entry name" value="TRM5"/>
    <property type="match status" value="1"/>
</dbReference>
<dbReference type="InterPro" id="IPR030382">
    <property type="entry name" value="MeTrfase_TRM5/TYW2"/>
</dbReference>
<sequence length="576" mass="64752">MSSNTTPIDPAVKSDEENEEEMLKRLLNHPSTLLRAPQHLGMKSLDREAFTKRIPTVAAYIKDKRDIQRIRKAAGSVFLLDPLERTVIDPKRLYGDEGKQTYIIPLVPSVNAEDESTMPADLAQLVKENKVDLVPKEGVLTYADFGSEEILKSILPRDRYDGIHRGFTLTGHIAHLNIHGEFTNYKEVIAQVIMDKNPIVETVVSKTEDVGSHSEFRTFPMEILAGKNDTQVSLRSSGCTYDFDFAKVYWNSRLENEHDRIANLCAKGDAVCDVMAGVGPFAIPAARYNRALVWANDLNGDSYESMVRNIEKNRVSSLVYPFNTDGREFIRLSSKALLRDGGKSITFDPNPPNAPRDPAINTKLKPIETYTIPKIFNRFIMNLPASAVEFLDAYVGLYAGLESLFRNPSKPVIDQEGKYALPIIHVYTFNRHNLKDIEEAAGEICGVVSGYLDYPMRVERTENLKDLYAQSMQAKTKENNSKKPIVKAEAAAESAAAEASQTRPEDTFSEGGMSVGYVRAVAPVKSMYCVSFRLPWEVAFRTPPKELTDMEKKLEQMKNIWLKSDEKTQWPGKLKQ</sequence>
<evidence type="ECO:0000256" key="8">
    <source>
        <dbReference type="ARBA" id="ARBA00023242"/>
    </source>
</evidence>
<dbReference type="Pfam" id="PF02475">
    <property type="entry name" value="TRM5-TYW2_MTfase"/>
    <property type="match status" value="1"/>
</dbReference>
<comment type="catalytic activity">
    <reaction evidence="9 10">
        <text>guanosine(37) in tRNA + S-adenosyl-L-methionine = N(1)-methylguanosine(37) in tRNA + S-adenosyl-L-homocysteine + H(+)</text>
        <dbReference type="Rhea" id="RHEA:36899"/>
        <dbReference type="Rhea" id="RHEA-COMP:10145"/>
        <dbReference type="Rhea" id="RHEA-COMP:10147"/>
        <dbReference type="ChEBI" id="CHEBI:15378"/>
        <dbReference type="ChEBI" id="CHEBI:57856"/>
        <dbReference type="ChEBI" id="CHEBI:59789"/>
        <dbReference type="ChEBI" id="CHEBI:73542"/>
        <dbReference type="ChEBI" id="CHEBI:74269"/>
        <dbReference type="EC" id="2.1.1.228"/>
    </reaction>
</comment>
<keyword evidence="7 10" id="KW-0496">Mitochondrion</keyword>
<dbReference type="EMBL" id="JAVHJL010000006">
    <property type="protein sequence ID" value="KAK6501807.1"/>
    <property type="molecule type" value="Genomic_DNA"/>
</dbReference>
<comment type="subcellular location">
    <subcellularLocation>
        <location evidence="10">Mitochondrion matrix</location>
    </subcellularLocation>
    <subcellularLocation>
        <location evidence="10">Nucleus</location>
    </subcellularLocation>
    <subcellularLocation>
        <location evidence="10">Cytoplasm</location>
    </subcellularLocation>
    <text evidence="10">Predominantly in the mitochondria and in the nucleus.</text>
</comment>
<comment type="similarity">
    <text evidence="10">Belongs to the TRM5 / TYW2 family.</text>
</comment>
<keyword evidence="6 10" id="KW-0819">tRNA processing</keyword>
<evidence type="ECO:0000313" key="12">
    <source>
        <dbReference type="EMBL" id="KAK6501807.1"/>
    </source>
</evidence>
<keyword evidence="2 10" id="KW-0963">Cytoplasm</keyword>
<evidence type="ECO:0000256" key="2">
    <source>
        <dbReference type="ARBA" id="ARBA00022490"/>
    </source>
</evidence>
<evidence type="ECO:0000259" key="11">
    <source>
        <dbReference type="PROSITE" id="PS51684"/>
    </source>
</evidence>
<dbReference type="PANTHER" id="PTHR23245">
    <property type="entry name" value="TRNA METHYLTRANSFERASE"/>
    <property type="match status" value="1"/>
</dbReference>
<keyword evidence="3 10" id="KW-0489">Methyltransferase</keyword>
<name>A0AAV9W6F5_9PEZI</name>
<gene>
    <name evidence="10 12" type="primary">TRM5</name>
    <name evidence="12" type="ORF">TWF481_009630</name>
</gene>
<dbReference type="InterPro" id="IPR056743">
    <property type="entry name" value="TRM5-TYW2-like_MTfase"/>
</dbReference>
<dbReference type="EC" id="2.1.1.228" evidence="10"/>
<dbReference type="PANTHER" id="PTHR23245:SF36">
    <property type="entry name" value="TRNA (GUANINE(37)-N1)-METHYLTRANSFERASE"/>
    <property type="match status" value="1"/>
</dbReference>
<dbReference type="GO" id="GO:0002939">
    <property type="term" value="P:tRNA N1-guanine methylation"/>
    <property type="evidence" value="ECO:0007669"/>
    <property type="project" value="TreeGrafter"/>
</dbReference>
<dbReference type="InterPro" id="IPR025792">
    <property type="entry name" value="tRNA_Gua_MeTrfase_euk"/>
</dbReference>
<reference evidence="12 13" key="1">
    <citation type="submission" date="2023-08" db="EMBL/GenBank/DDBJ databases">
        <authorList>
            <person name="Palmer J.M."/>
        </authorList>
    </citation>
    <scope>NUCLEOTIDE SEQUENCE [LARGE SCALE GENOMIC DNA]</scope>
    <source>
        <strain evidence="12 13">TWF481</strain>
    </source>
</reference>
<dbReference type="PROSITE" id="PS51684">
    <property type="entry name" value="SAM_MT_TRM5_TYW2"/>
    <property type="match status" value="1"/>
</dbReference>
<dbReference type="InterPro" id="IPR056744">
    <property type="entry name" value="TRM5/TYW2-like_N"/>
</dbReference>